<accession>A0A087BEZ6</accession>
<evidence type="ECO:0000256" key="3">
    <source>
        <dbReference type="ARBA" id="ARBA00009595"/>
    </source>
</evidence>
<dbReference type="CDD" id="cd03429">
    <property type="entry name" value="NUDIX_NADH_pyrophosphatase_Nudt13"/>
    <property type="match status" value="1"/>
</dbReference>
<evidence type="ECO:0000259" key="10">
    <source>
        <dbReference type="PROSITE" id="PS51462"/>
    </source>
</evidence>
<dbReference type="Gene3D" id="3.90.79.10">
    <property type="entry name" value="Nucleoside Triphosphate Pyrophosphohydrolase"/>
    <property type="match status" value="1"/>
</dbReference>
<comment type="similarity">
    <text evidence="3">Belongs to the Nudix hydrolase family. NudC subfamily.</text>
</comment>
<dbReference type="GO" id="GO:0019677">
    <property type="term" value="P:NAD+ catabolic process"/>
    <property type="evidence" value="ECO:0007669"/>
    <property type="project" value="TreeGrafter"/>
</dbReference>
<evidence type="ECO:0000256" key="8">
    <source>
        <dbReference type="ARBA" id="ARBA00023027"/>
    </source>
</evidence>
<evidence type="ECO:0000256" key="2">
    <source>
        <dbReference type="ARBA" id="ARBA00001947"/>
    </source>
</evidence>
<keyword evidence="8" id="KW-0520">NAD</keyword>
<comment type="cofactor">
    <cofactor evidence="2">
        <name>Zn(2+)</name>
        <dbReference type="ChEBI" id="CHEBI:29105"/>
    </cofactor>
</comment>
<keyword evidence="7" id="KW-0460">Magnesium</keyword>
<dbReference type="eggNOG" id="COG2816">
    <property type="taxonomic scope" value="Bacteria"/>
</dbReference>
<evidence type="ECO:0000256" key="7">
    <source>
        <dbReference type="ARBA" id="ARBA00022842"/>
    </source>
</evidence>
<dbReference type="InterPro" id="IPR020084">
    <property type="entry name" value="NUDIX_hydrolase_CS"/>
</dbReference>
<keyword evidence="5" id="KW-0479">Metal-binding</keyword>
<protein>
    <recommendedName>
        <fullName evidence="4">NAD(+) diphosphatase</fullName>
        <ecNumber evidence="4">3.6.1.22</ecNumber>
    </recommendedName>
</protein>
<dbReference type="AlphaFoldDB" id="A0A087BEZ6"/>
<comment type="cofactor">
    <cofactor evidence="1">
        <name>Mg(2+)</name>
        <dbReference type="ChEBI" id="CHEBI:18420"/>
    </cofactor>
</comment>
<dbReference type="Gene3D" id="3.90.79.20">
    <property type="match status" value="1"/>
</dbReference>
<gene>
    <name evidence="11" type="ORF">BMAGN_1314</name>
</gene>
<comment type="caution">
    <text evidence="11">The sequence shown here is derived from an EMBL/GenBank/DDBJ whole genome shotgun (WGS) entry which is preliminary data.</text>
</comment>
<reference evidence="11 12" key="1">
    <citation type="submission" date="2014-03" db="EMBL/GenBank/DDBJ databases">
        <title>Genomics of Bifidobacteria.</title>
        <authorList>
            <person name="Ventura M."/>
            <person name="Milani C."/>
            <person name="Lugli G.A."/>
        </authorList>
    </citation>
    <scope>NUCLEOTIDE SEQUENCE [LARGE SCALE GENOMIC DNA]</scope>
    <source>
        <strain evidence="11 12">LMG 11591</strain>
    </source>
</reference>
<dbReference type="GO" id="GO:0005829">
    <property type="term" value="C:cytosol"/>
    <property type="evidence" value="ECO:0007669"/>
    <property type="project" value="TreeGrafter"/>
</dbReference>
<dbReference type="Pfam" id="PF00293">
    <property type="entry name" value="NUDIX"/>
    <property type="match status" value="1"/>
</dbReference>
<keyword evidence="12" id="KW-1185">Reference proteome</keyword>
<dbReference type="STRING" id="1692.BMAGN_1314"/>
<dbReference type="GO" id="GO:0110153">
    <property type="term" value="F:RNA NAD-cap (NMN-forming) hydrolase activity"/>
    <property type="evidence" value="ECO:0007669"/>
    <property type="project" value="RHEA"/>
</dbReference>
<dbReference type="GO" id="GO:0046872">
    <property type="term" value="F:metal ion binding"/>
    <property type="evidence" value="ECO:0007669"/>
    <property type="project" value="UniProtKB-KW"/>
</dbReference>
<comment type="catalytic activity">
    <reaction evidence="9">
        <text>a 5'-end NAD(+)-phospho-ribonucleoside in mRNA + H2O = a 5'-end phospho-adenosine-phospho-ribonucleoside in mRNA + beta-nicotinamide D-ribonucleotide + 2 H(+)</text>
        <dbReference type="Rhea" id="RHEA:60876"/>
        <dbReference type="Rhea" id="RHEA-COMP:15698"/>
        <dbReference type="Rhea" id="RHEA-COMP:15719"/>
        <dbReference type="ChEBI" id="CHEBI:14649"/>
        <dbReference type="ChEBI" id="CHEBI:15377"/>
        <dbReference type="ChEBI" id="CHEBI:15378"/>
        <dbReference type="ChEBI" id="CHEBI:144029"/>
        <dbReference type="ChEBI" id="CHEBI:144051"/>
    </reaction>
    <physiologicalReaction direction="left-to-right" evidence="9">
        <dbReference type="Rhea" id="RHEA:60877"/>
    </physiologicalReaction>
</comment>
<dbReference type="PROSITE" id="PS51462">
    <property type="entry name" value="NUDIX"/>
    <property type="match status" value="1"/>
</dbReference>
<feature type="domain" description="Nudix hydrolase" evidence="10">
    <location>
        <begin position="223"/>
        <end position="348"/>
    </location>
</feature>
<dbReference type="GO" id="GO:0035529">
    <property type="term" value="F:NADH pyrophosphatase activity"/>
    <property type="evidence" value="ECO:0007669"/>
    <property type="project" value="TreeGrafter"/>
</dbReference>
<dbReference type="Pfam" id="PF09297">
    <property type="entry name" value="Zn_ribbon_NUD"/>
    <property type="match status" value="1"/>
</dbReference>
<dbReference type="InterPro" id="IPR050241">
    <property type="entry name" value="NAD-cap_RNA_hydrolase_NudC"/>
</dbReference>
<dbReference type="RefSeq" id="WP_026502021.1">
    <property type="nucleotide sequence ID" value="NZ_JGZB01000001.1"/>
</dbReference>
<dbReference type="PANTHER" id="PTHR42904:SF6">
    <property type="entry name" value="NAD-CAPPED RNA HYDROLASE NUDT12"/>
    <property type="match status" value="1"/>
</dbReference>
<dbReference type="PROSITE" id="PS00893">
    <property type="entry name" value="NUDIX_BOX"/>
    <property type="match status" value="1"/>
</dbReference>
<evidence type="ECO:0000256" key="1">
    <source>
        <dbReference type="ARBA" id="ARBA00001946"/>
    </source>
</evidence>
<dbReference type="NCBIfam" id="NF001299">
    <property type="entry name" value="PRK00241.1"/>
    <property type="match status" value="1"/>
</dbReference>
<dbReference type="InterPro" id="IPR015376">
    <property type="entry name" value="Znr_NADH_PPase"/>
</dbReference>
<evidence type="ECO:0000256" key="9">
    <source>
        <dbReference type="ARBA" id="ARBA00023679"/>
    </source>
</evidence>
<dbReference type="Proteomes" id="UP000029052">
    <property type="component" value="Unassembled WGS sequence"/>
</dbReference>
<evidence type="ECO:0000313" key="11">
    <source>
        <dbReference type="EMBL" id="KFI69596.1"/>
    </source>
</evidence>
<dbReference type="EMBL" id="JGZB01000001">
    <property type="protein sequence ID" value="KFI69596.1"/>
    <property type="molecule type" value="Genomic_DNA"/>
</dbReference>
<sequence>MAGFSPLALTQALPFLPLAQGDIDYQVERRSEPNLINRVLAEPSTTVILVRHGKVAVPFGQSNIMYHANVKMRLATLPGLYVAAELKEFPEAVAMYLGSYGGKRDEHVVAVDISALDGGAANARQESSTVDQAFDESGEDMQEDQPSASLLRNAVTRFDWVDLRAFAPHASMREVGQAVTAVCLGGWQESQHFCPACGAPTVPALAGWAQRCTSPDDGRILFPRIEPAVIITVVDSQDRLLLQHNKAWQDPDFYSVSAGFVEAGENLEHACRRETMEETGIKAGEVKYLGSQPWPYRASLMMGFKGRALSTEIQVDNAETVKAMWVTRDEFTNGVIEGRIHVPKKATIARYMIEEWLGRPLD</sequence>
<dbReference type="InterPro" id="IPR049734">
    <property type="entry name" value="NudC-like_C"/>
</dbReference>
<evidence type="ECO:0000256" key="4">
    <source>
        <dbReference type="ARBA" id="ARBA00012381"/>
    </source>
</evidence>
<dbReference type="InterPro" id="IPR015797">
    <property type="entry name" value="NUDIX_hydrolase-like_dom_sf"/>
</dbReference>
<dbReference type="SUPFAM" id="SSF55811">
    <property type="entry name" value="Nudix"/>
    <property type="match status" value="1"/>
</dbReference>
<evidence type="ECO:0000313" key="12">
    <source>
        <dbReference type="Proteomes" id="UP000029052"/>
    </source>
</evidence>
<keyword evidence="6 11" id="KW-0378">Hydrolase</keyword>
<name>A0A087BEZ6_9BIFI</name>
<dbReference type="PANTHER" id="PTHR42904">
    <property type="entry name" value="NUDIX HYDROLASE, NUDC SUBFAMILY"/>
    <property type="match status" value="1"/>
</dbReference>
<dbReference type="InterPro" id="IPR000086">
    <property type="entry name" value="NUDIX_hydrolase_dom"/>
</dbReference>
<organism evidence="11 12">
    <name type="scientific">Bifidobacterium magnum</name>
    <dbReference type="NCBI Taxonomy" id="1692"/>
    <lineage>
        <taxon>Bacteria</taxon>
        <taxon>Bacillati</taxon>
        <taxon>Actinomycetota</taxon>
        <taxon>Actinomycetes</taxon>
        <taxon>Bifidobacteriales</taxon>
        <taxon>Bifidobacteriaceae</taxon>
        <taxon>Bifidobacterium</taxon>
    </lineage>
</organism>
<dbReference type="GO" id="GO:0006742">
    <property type="term" value="P:NADP+ catabolic process"/>
    <property type="evidence" value="ECO:0007669"/>
    <property type="project" value="TreeGrafter"/>
</dbReference>
<proteinExistence type="inferred from homology"/>
<evidence type="ECO:0000256" key="5">
    <source>
        <dbReference type="ARBA" id="ARBA00022723"/>
    </source>
</evidence>
<dbReference type="EC" id="3.6.1.22" evidence="4"/>
<evidence type="ECO:0000256" key="6">
    <source>
        <dbReference type="ARBA" id="ARBA00022801"/>
    </source>
</evidence>